<feature type="compositionally biased region" description="Basic and acidic residues" evidence="1">
    <location>
        <begin position="380"/>
        <end position="394"/>
    </location>
</feature>
<dbReference type="InterPro" id="IPR025486">
    <property type="entry name" value="DUF4378"/>
</dbReference>
<feature type="compositionally biased region" description="Polar residues" evidence="1">
    <location>
        <begin position="557"/>
        <end position="566"/>
    </location>
</feature>
<keyword evidence="5" id="KW-1185">Reference proteome</keyword>
<dbReference type="EMBL" id="NKQK01000018">
    <property type="protein sequence ID" value="PSS04357.1"/>
    <property type="molecule type" value="Genomic_DNA"/>
</dbReference>
<dbReference type="Pfam" id="PF14309">
    <property type="entry name" value="DUF4378"/>
    <property type="match status" value="1"/>
</dbReference>
<dbReference type="Proteomes" id="UP000241394">
    <property type="component" value="Chromosome LG18"/>
</dbReference>
<proteinExistence type="predicted"/>
<dbReference type="InParanoid" id="A0A2R6Q8Y2"/>
<reference evidence="5" key="2">
    <citation type="journal article" date="2018" name="BMC Genomics">
        <title>A manually annotated Actinidia chinensis var. chinensis (kiwifruit) genome highlights the challenges associated with draft genomes and gene prediction in plants.</title>
        <authorList>
            <person name="Pilkington S.M."/>
            <person name="Crowhurst R."/>
            <person name="Hilario E."/>
            <person name="Nardozza S."/>
            <person name="Fraser L."/>
            <person name="Peng Y."/>
            <person name="Gunaseelan K."/>
            <person name="Simpson R."/>
            <person name="Tahir J."/>
            <person name="Deroles S.C."/>
            <person name="Templeton K."/>
            <person name="Luo Z."/>
            <person name="Davy M."/>
            <person name="Cheng C."/>
            <person name="McNeilage M."/>
            <person name="Scaglione D."/>
            <person name="Liu Y."/>
            <person name="Zhang Q."/>
            <person name="Datson P."/>
            <person name="De Silva N."/>
            <person name="Gardiner S.E."/>
            <person name="Bassett H."/>
            <person name="Chagne D."/>
            <person name="McCallum J."/>
            <person name="Dzierzon H."/>
            <person name="Deng C."/>
            <person name="Wang Y.Y."/>
            <person name="Barron L."/>
            <person name="Manako K."/>
            <person name="Bowen J."/>
            <person name="Foster T.M."/>
            <person name="Erridge Z.A."/>
            <person name="Tiffin H."/>
            <person name="Waite C.N."/>
            <person name="Davies K.M."/>
            <person name="Grierson E.P."/>
            <person name="Laing W.A."/>
            <person name="Kirk R."/>
            <person name="Chen X."/>
            <person name="Wood M."/>
            <person name="Montefiori M."/>
            <person name="Brummell D.A."/>
            <person name="Schwinn K.E."/>
            <person name="Catanach A."/>
            <person name="Fullerton C."/>
            <person name="Li D."/>
            <person name="Meiyalaghan S."/>
            <person name="Nieuwenhuizen N."/>
            <person name="Read N."/>
            <person name="Prakash R."/>
            <person name="Hunter D."/>
            <person name="Zhang H."/>
            <person name="McKenzie M."/>
            <person name="Knabel M."/>
            <person name="Harris A."/>
            <person name="Allan A.C."/>
            <person name="Gleave A."/>
            <person name="Chen A."/>
            <person name="Janssen B.J."/>
            <person name="Plunkett B."/>
            <person name="Ampomah-Dwamena C."/>
            <person name="Voogd C."/>
            <person name="Leif D."/>
            <person name="Lafferty D."/>
            <person name="Souleyre E.J.F."/>
            <person name="Varkonyi-Gasic E."/>
            <person name="Gambi F."/>
            <person name="Hanley J."/>
            <person name="Yao J.L."/>
            <person name="Cheung J."/>
            <person name="David K.M."/>
            <person name="Warren B."/>
            <person name="Marsh K."/>
            <person name="Snowden K.C."/>
            <person name="Lin-Wang K."/>
            <person name="Brian L."/>
            <person name="Martinez-Sanchez M."/>
            <person name="Wang M."/>
            <person name="Ileperuma N."/>
            <person name="Macnee N."/>
            <person name="Campin R."/>
            <person name="McAtee P."/>
            <person name="Drummond R.S.M."/>
            <person name="Espley R.V."/>
            <person name="Ireland H.S."/>
            <person name="Wu R."/>
            <person name="Atkinson R.G."/>
            <person name="Karunairetnam S."/>
            <person name="Bulley S."/>
            <person name="Chunkath S."/>
            <person name="Hanley Z."/>
            <person name="Storey R."/>
            <person name="Thrimawithana A.H."/>
            <person name="Thomson S."/>
            <person name="David C."/>
            <person name="Testolin R."/>
            <person name="Huang H."/>
            <person name="Hellens R.P."/>
            <person name="Schaffer R.J."/>
        </authorList>
    </citation>
    <scope>NUCLEOTIDE SEQUENCE [LARGE SCALE GENOMIC DNA]</scope>
    <source>
        <strain evidence="5">cv. Red5</strain>
    </source>
</reference>
<evidence type="ECO:0000259" key="2">
    <source>
        <dbReference type="Pfam" id="PF12552"/>
    </source>
</evidence>
<dbReference type="Gramene" id="PSS04357">
    <property type="protein sequence ID" value="PSS04357"/>
    <property type="gene ID" value="CEY00_Acc20207"/>
</dbReference>
<comment type="caution">
    <text evidence="4">The sequence shown here is derived from an EMBL/GenBank/DDBJ whole genome shotgun (WGS) entry which is preliminary data.</text>
</comment>
<feature type="region of interest" description="Disordered" evidence="1">
    <location>
        <begin position="437"/>
        <end position="460"/>
    </location>
</feature>
<dbReference type="STRING" id="1590841.A0A2R6Q8Y2"/>
<feature type="region of interest" description="Disordered" evidence="1">
    <location>
        <begin position="672"/>
        <end position="704"/>
    </location>
</feature>
<feature type="domain" description="DUF3741" evidence="2">
    <location>
        <begin position="218"/>
        <end position="259"/>
    </location>
</feature>
<dbReference type="Pfam" id="PF12552">
    <property type="entry name" value="DUF3741"/>
    <property type="match status" value="1"/>
</dbReference>
<dbReference type="FunCoup" id="A0A2R6Q8Y2">
    <property type="interactions" value="2713"/>
</dbReference>
<feature type="compositionally biased region" description="Basic and acidic residues" evidence="1">
    <location>
        <begin position="547"/>
        <end position="556"/>
    </location>
</feature>
<reference evidence="4 5" key="1">
    <citation type="submission" date="2017-07" db="EMBL/GenBank/DDBJ databases">
        <title>An improved, manually edited Actinidia chinensis var. chinensis (kiwifruit) genome highlights the challenges associated with draft genomes and gene prediction in plants.</title>
        <authorList>
            <person name="Pilkington S."/>
            <person name="Crowhurst R."/>
            <person name="Hilario E."/>
            <person name="Nardozza S."/>
            <person name="Fraser L."/>
            <person name="Peng Y."/>
            <person name="Gunaseelan K."/>
            <person name="Simpson R."/>
            <person name="Tahir J."/>
            <person name="Deroles S."/>
            <person name="Templeton K."/>
            <person name="Luo Z."/>
            <person name="Davy M."/>
            <person name="Cheng C."/>
            <person name="Mcneilage M."/>
            <person name="Scaglione D."/>
            <person name="Liu Y."/>
            <person name="Zhang Q."/>
            <person name="Datson P."/>
            <person name="De Silva N."/>
            <person name="Gardiner S."/>
            <person name="Bassett H."/>
            <person name="Chagne D."/>
            <person name="Mccallum J."/>
            <person name="Dzierzon H."/>
            <person name="Deng C."/>
            <person name="Wang Y.-Y."/>
            <person name="Barron N."/>
            <person name="Manako K."/>
            <person name="Bowen J."/>
            <person name="Foster T."/>
            <person name="Erridge Z."/>
            <person name="Tiffin H."/>
            <person name="Waite C."/>
            <person name="Davies K."/>
            <person name="Grierson E."/>
            <person name="Laing W."/>
            <person name="Kirk R."/>
            <person name="Chen X."/>
            <person name="Wood M."/>
            <person name="Montefiori M."/>
            <person name="Brummell D."/>
            <person name="Schwinn K."/>
            <person name="Catanach A."/>
            <person name="Fullerton C."/>
            <person name="Li D."/>
            <person name="Meiyalaghan S."/>
            <person name="Nieuwenhuizen N."/>
            <person name="Read N."/>
            <person name="Prakash R."/>
            <person name="Hunter D."/>
            <person name="Zhang H."/>
            <person name="Mckenzie M."/>
            <person name="Knabel M."/>
            <person name="Harris A."/>
            <person name="Allan A."/>
            <person name="Chen A."/>
            <person name="Janssen B."/>
            <person name="Plunkett B."/>
            <person name="Dwamena C."/>
            <person name="Voogd C."/>
            <person name="Leif D."/>
            <person name="Lafferty D."/>
            <person name="Souleyre E."/>
            <person name="Varkonyi-Gasic E."/>
            <person name="Gambi F."/>
            <person name="Hanley J."/>
            <person name="Yao J.-L."/>
            <person name="Cheung J."/>
            <person name="David K."/>
            <person name="Warren B."/>
            <person name="Marsh K."/>
            <person name="Snowden K."/>
            <person name="Lin-Wang K."/>
            <person name="Brian L."/>
            <person name="Martinez-Sanchez M."/>
            <person name="Wang M."/>
            <person name="Ileperuma N."/>
            <person name="Macnee N."/>
            <person name="Campin R."/>
            <person name="Mcatee P."/>
            <person name="Drummond R."/>
            <person name="Espley R."/>
            <person name="Ireland H."/>
            <person name="Wu R."/>
            <person name="Atkinson R."/>
            <person name="Karunairetnam S."/>
            <person name="Bulley S."/>
            <person name="Chunkath S."/>
            <person name="Hanley Z."/>
            <person name="Storey R."/>
            <person name="Thrimawithana A."/>
            <person name="Thomson S."/>
            <person name="David C."/>
            <person name="Testolin R."/>
        </authorList>
    </citation>
    <scope>NUCLEOTIDE SEQUENCE [LARGE SCALE GENOMIC DNA]</scope>
    <source>
        <strain evidence="5">cv. Red5</strain>
        <tissue evidence="4">Young leaf</tissue>
    </source>
</reference>
<feature type="region of interest" description="Disordered" evidence="1">
    <location>
        <begin position="121"/>
        <end position="156"/>
    </location>
</feature>
<name>A0A2R6Q8Y2_ACTCC</name>
<evidence type="ECO:0000256" key="1">
    <source>
        <dbReference type="SAM" id="MobiDB-lite"/>
    </source>
</evidence>
<dbReference type="OMA" id="FINAVHI"/>
<feature type="region of interest" description="Disordered" evidence="1">
    <location>
        <begin position="620"/>
        <end position="656"/>
    </location>
</feature>
<dbReference type="AlphaFoldDB" id="A0A2R6Q8Y2"/>
<feature type="region of interest" description="Disordered" evidence="1">
    <location>
        <begin position="379"/>
        <end position="423"/>
    </location>
</feature>
<evidence type="ECO:0000313" key="5">
    <source>
        <dbReference type="Proteomes" id="UP000241394"/>
    </source>
</evidence>
<feature type="compositionally biased region" description="Basic and acidic residues" evidence="1">
    <location>
        <begin position="640"/>
        <end position="651"/>
    </location>
</feature>
<dbReference type="PANTHER" id="PTHR47212">
    <property type="entry name" value="ADHESIN-LIKE PROTEIN, PUTATIVE (DUF3741)-RELATED"/>
    <property type="match status" value="1"/>
</dbReference>
<feature type="region of interest" description="Disordered" evidence="1">
    <location>
        <begin position="546"/>
        <end position="580"/>
    </location>
</feature>
<evidence type="ECO:0000259" key="3">
    <source>
        <dbReference type="Pfam" id="PF14309"/>
    </source>
</evidence>
<accession>A0A2R6Q8Y2</accession>
<feature type="compositionally biased region" description="Low complexity" evidence="1">
    <location>
        <begin position="672"/>
        <end position="685"/>
    </location>
</feature>
<sequence>MAKRSQRHPMQYEKYQSGCIWGFISIFDFRHGRSLLADSRHTSRQVVGAGYSRSKLQMPTNSKGASKEIYDGEERDSLVADNAKTSVKELMEEEMFSEQEQKQPVSTADIQAKDFDSECKGRVKKNRKRKKKPSKRCKLDAAENLGPENSCHQDSEDKTLKNLDLEVVITELCQKIYPQSSSTKNDSIGDLDIQSQQSYSVFDEKLIEAIKVFVDLRFTDGKHLTEDEKIEQSKEFKDALQTLSSNKELILKLLKDPDSLLVKHIEDLEGAQLEKEQSLLDGEVKTSKPSEPVTRKQHNFFRRKSKTEEKIPSNEQVNCRASSRIVILKPGLPSVESFETEANLTSSSQSHHSFGTKVHTERNVSQFSFTEIKRKLKHAMGKERHSAPSDDITRSDPCTYQNSGNSDKGNGGAKGGWNSPNRNHFYNEKFARPARSIKNKDKSCKPKDTETSMGNRTDEYPMPREYNNIYIEAKKHLLEMMSNGDEIEEISSIQLPKTLGRILSLPEFNLSPICSPSVDKEHSFVMTQRRLSPRNNSHMISEGQLTQEKDVSHLDSPRQNLNSQSCIAEDPEDKEKSCTSNSDVLDELNSANAVEKAVCSMGPEKSSEGAAKSVEITNASVQEETKGLDMSDEQCGSSVIRDDQNSDHTEVCDEEEHPQYLKLDSLEQDQLLSSPVTSPPSCSTTKHVDLEGANESTERPSPVSVLEPLFPDDDISSTIIKFQAVEPSIQPQQIHFEERVSSTTNQEIFIRVSMEDEESAFEYVEAVLLASDLNWDEFLSRWLSSDQILDVSLFDEMELFSSRSFHDQKLLFDCTNEVLEEVCEHYFGCSPWVSFVKHNIRPIPRGKDLIHEVWDGVEWNLLPQPSPHTLDQIVRKDMEKSGTWMDLRSDVEGIGIEIGEVIFEELVEDVILSFVNESPDIDSFMLSKELVEMSNADF</sequence>
<gene>
    <name evidence="4" type="ORF">CEY00_Acc20207</name>
</gene>
<organism evidence="4 5">
    <name type="scientific">Actinidia chinensis var. chinensis</name>
    <name type="common">Chinese soft-hair kiwi</name>
    <dbReference type="NCBI Taxonomy" id="1590841"/>
    <lineage>
        <taxon>Eukaryota</taxon>
        <taxon>Viridiplantae</taxon>
        <taxon>Streptophyta</taxon>
        <taxon>Embryophyta</taxon>
        <taxon>Tracheophyta</taxon>
        <taxon>Spermatophyta</taxon>
        <taxon>Magnoliopsida</taxon>
        <taxon>eudicotyledons</taxon>
        <taxon>Gunneridae</taxon>
        <taxon>Pentapetalae</taxon>
        <taxon>asterids</taxon>
        <taxon>Ericales</taxon>
        <taxon>Actinidiaceae</taxon>
        <taxon>Actinidia</taxon>
    </lineage>
</organism>
<feature type="compositionally biased region" description="Polar residues" evidence="1">
    <location>
        <begin position="396"/>
        <end position="408"/>
    </location>
</feature>
<feature type="compositionally biased region" description="Basic and acidic residues" evidence="1">
    <location>
        <begin position="438"/>
        <end position="460"/>
    </location>
</feature>
<dbReference type="InterPro" id="IPR022212">
    <property type="entry name" value="DUF3741"/>
</dbReference>
<protein>
    <submittedName>
        <fullName evidence="4">Uncharacterized protein</fullName>
    </submittedName>
</protein>
<dbReference type="OrthoDB" id="770239at2759"/>
<feature type="compositionally biased region" description="Basic residues" evidence="1">
    <location>
        <begin position="122"/>
        <end position="136"/>
    </location>
</feature>
<evidence type="ECO:0000313" key="4">
    <source>
        <dbReference type="EMBL" id="PSS04357.1"/>
    </source>
</evidence>
<feature type="domain" description="DUF4378" evidence="3">
    <location>
        <begin position="761"/>
        <end position="909"/>
    </location>
</feature>
<dbReference type="PANTHER" id="PTHR47212:SF4">
    <property type="entry name" value="ADHESIN-LIKE PROTEIN, PUTATIVE (DUF3741)-RELATED"/>
    <property type="match status" value="1"/>
</dbReference>